<evidence type="ECO:0000313" key="1">
    <source>
        <dbReference type="EMBL" id="ADC52344.1"/>
    </source>
</evidence>
<dbReference type="RefSeq" id="WP_012961249.1">
    <property type="nucleotide sequence ID" value="NC_013793.1"/>
</dbReference>
<keyword evidence="1" id="KW-0614">Plasmid</keyword>
<dbReference type="KEGG" id="bpf:BpOF4_21744"/>
<dbReference type="AlphaFoldDB" id="D3G1W8"/>
<dbReference type="HOGENOM" id="CLU_1048286_0_0_9"/>
<dbReference type="Proteomes" id="UP000001544">
    <property type="component" value="Plasmid pBpOF4-02"/>
</dbReference>
<evidence type="ECO:0000313" key="2">
    <source>
        <dbReference type="Proteomes" id="UP000001544"/>
    </source>
</evidence>
<reference evidence="1 2" key="1">
    <citation type="journal article" date="2011" name="Environ. Microbiol.">
        <title>Genome of alkaliphilic Bacillus pseudofirmus OF4 reveals adaptations that support the ability to grow in an external pH range from 7.5 to 11.4.</title>
        <authorList>
            <person name="Janto B."/>
            <person name="Ahmed A."/>
            <person name="Ito M."/>
            <person name="Liu J."/>
            <person name="Hicks D.B."/>
            <person name="Pagni S."/>
            <person name="Fackelmayer O.J."/>
            <person name="Smith T.A."/>
            <person name="Earl J."/>
            <person name="Elbourne L.D."/>
            <person name="Hassan K."/>
            <person name="Paulsen I.T."/>
            <person name="Kolsto A.B."/>
            <person name="Tourasse N.J."/>
            <person name="Ehrlich G.D."/>
            <person name="Boissy R."/>
            <person name="Ivey D.M."/>
            <person name="Li G."/>
            <person name="Xue Y."/>
            <person name="Ma Y."/>
            <person name="Hu F.Z."/>
            <person name="Krulwich T.A."/>
        </authorList>
    </citation>
    <scope>NUCLEOTIDE SEQUENCE [LARGE SCALE GENOMIC DNA]</scope>
    <source>
        <strain evidence="2">ATCC BAA-2126 / JCM 17055 / OF4</strain>
    </source>
</reference>
<geneLocation type="plasmid" evidence="1 2">
    <name>pBpOF4-02</name>
</geneLocation>
<gene>
    <name evidence="1" type="ordered locus">BpOF4_21744</name>
</gene>
<proteinExistence type="predicted"/>
<dbReference type="EMBL" id="CP001880">
    <property type="protein sequence ID" value="ADC52344.1"/>
    <property type="molecule type" value="Genomic_DNA"/>
</dbReference>
<name>D3G1W8_ALKPO</name>
<accession>D3G1W8</accession>
<organism evidence="1 2">
    <name type="scientific">Alkalihalophilus pseudofirmus (strain ATCC BAA-2126 / JCM 17055 / OF4)</name>
    <name type="common">Bacillus pseudofirmus</name>
    <dbReference type="NCBI Taxonomy" id="398511"/>
    <lineage>
        <taxon>Bacteria</taxon>
        <taxon>Bacillati</taxon>
        <taxon>Bacillota</taxon>
        <taxon>Bacilli</taxon>
        <taxon>Bacillales</taxon>
        <taxon>Bacillaceae</taxon>
        <taxon>Alkalihalophilus</taxon>
    </lineage>
</organism>
<sequence length="265" mass="30347">MTEKLSLKHSLQWLSLFLLKQQPLTADECYEKLNEMLPPPPQPGSPKRRYSKDKVRAYLKELDSAGAIISVKDAGVTSYSITKKGYAEEKERRQNLVRRMDLIHQSLQSLLRLMRGQDPLDTVLVPKEDREFVRSLITVKDVIRFYLIDALQKGAPDTLTNLQHKMLTQYGWTSSHSYFLLIGRNEMCEGVDIDNEPLEAPVILLKSQYGGKANRRYTREYSLIDPVAAESWKEIYGRDAAASIQEALTFTKQLLTILQKERGGE</sequence>
<protein>
    <submittedName>
        <fullName evidence="1">Uncharacterized protein</fullName>
    </submittedName>
</protein>
<keyword evidence="2" id="KW-1185">Reference proteome</keyword>